<proteinExistence type="predicted"/>
<keyword evidence="1" id="KW-1133">Transmembrane helix</keyword>
<protein>
    <submittedName>
        <fullName evidence="2">Uncharacterized protein</fullName>
    </submittedName>
</protein>
<evidence type="ECO:0000313" key="3">
    <source>
        <dbReference type="Proteomes" id="UP001374535"/>
    </source>
</evidence>
<accession>A0AAQ3NQT1</accession>
<sequence>MNINNKIITIRLYLFFYHVLMLNWNKILRTQHNLFLNSVIKQLYLVKNWVFLNCQKKLAITILTPISQINTCYSFVLYLTTLADTIWFQLTEENCCFTYTKAIVGTVMDF</sequence>
<evidence type="ECO:0000313" key="2">
    <source>
        <dbReference type="EMBL" id="WVZ14240.1"/>
    </source>
</evidence>
<dbReference type="AlphaFoldDB" id="A0AAQ3NQT1"/>
<evidence type="ECO:0000256" key="1">
    <source>
        <dbReference type="SAM" id="Phobius"/>
    </source>
</evidence>
<keyword evidence="1" id="KW-0472">Membrane</keyword>
<dbReference type="EMBL" id="CP144697">
    <property type="protein sequence ID" value="WVZ14240.1"/>
    <property type="molecule type" value="Genomic_DNA"/>
</dbReference>
<organism evidence="2 3">
    <name type="scientific">Vigna mungo</name>
    <name type="common">Black gram</name>
    <name type="synonym">Phaseolus mungo</name>
    <dbReference type="NCBI Taxonomy" id="3915"/>
    <lineage>
        <taxon>Eukaryota</taxon>
        <taxon>Viridiplantae</taxon>
        <taxon>Streptophyta</taxon>
        <taxon>Embryophyta</taxon>
        <taxon>Tracheophyta</taxon>
        <taxon>Spermatophyta</taxon>
        <taxon>Magnoliopsida</taxon>
        <taxon>eudicotyledons</taxon>
        <taxon>Gunneridae</taxon>
        <taxon>Pentapetalae</taxon>
        <taxon>rosids</taxon>
        <taxon>fabids</taxon>
        <taxon>Fabales</taxon>
        <taxon>Fabaceae</taxon>
        <taxon>Papilionoideae</taxon>
        <taxon>50 kb inversion clade</taxon>
        <taxon>NPAAA clade</taxon>
        <taxon>indigoferoid/millettioid clade</taxon>
        <taxon>Phaseoleae</taxon>
        <taxon>Vigna</taxon>
    </lineage>
</organism>
<feature type="transmembrane region" description="Helical" evidence="1">
    <location>
        <begin position="6"/>
        <end position="24"/>
    </location>
</feature>
<gene>
    <name evidence="2" type="ORF">V8G54_011806</name>
</gene>
<keyword evidence="3" id="KW-1185">Reference proteome</keyword>
<dbReference type="Proteomes" id="UP001374535">
    <property type="component" value="Chromosome 4"/>
</dbReference>
<keyword evidence="1" id="KW-0812">Transmembrane</keyword>
<name>A0AAQ3NQT1_VIGMU</name>
<reference evidence="2 3" key="1">
    <citation type="journal article" date="2023" name="Life. Sci Alliance">
        <title>Evolutionary insights into 3D genome organization and epigenetic landscape of Vigna mungo.</title>
        <authorList>
            <person name="Junaid A."/>
            <person name="Singh B."/>
            <person name="Bhatia S."/>
        </authorList>
    </citation>
    <scope>NUCLEOTIDE SEQUENCE [LARGE SCALE GENOMIC DNA]</scope>
    <source>
        <strain evidence="2">Urdbean</strain>
    </source>
</reference>